<feature type="region of interest" description="Disordered" evidence="1">
    <location>
        <begin position="152"/>
        <end position="250"/>
    </location>
</feature>
<feature type="compositionally biased region" description="Polar residues" evidence="1">
    <location>
        <begin position="70"/>
        <end position="102"/>
    </location>
</feature>
<name>A0ABZ1D4P5_9TREE</name>
<evidence type="ECO:0000256" key="1">
    <source>
        <dbReference type="SAM" id="MobiDB-lite"/>
    </source>
</evidence>
<feature type="compositionally biased region" description="Basic and acidic residues" evidence="1">
    <location>
        <begin position="156"/>
        <end position="181"/>
    </location>
</feature>
<dbReference type="RefSeq" id="XP_062793750.1">
    <property type="nucleotide sequence ID" value="XM_062937699.1"/>
</dbReference>
<protein>
    <submittedName>
        <fullName evidence="2">Uncharacterized protein</fullName>
    </submittedName>
</protein>
<evidence type="ECO:0000313" key="2">
    <source>
        <dbReference type="EMBL" id="WRT69011.1"/>
    </source>
</evidence>
<organism evidence="2 3">
    <name type="scientific">Kwoniella shivajii</name>
    <dbReference type="NCBI Taxonomy" id="564305"/>
    <lineage>
        <taxon>Eukaryota</taxon>
        <taxon>Fungi</taxon>
        <taxon>Dikarya</taxon>
        <taxon>Basidiomycota</taxon>
        <taxon>Agaricomycotina</taxon>
        <taxon>Tremellomycetes</taxon>
        <taxon>Tremellales</taxon>
        <taxon>Cryptococcaceae</taxon>
        <taxon>Kwoniella</taxon>
    </lineage>
</organism>
<keyword evidence="3" id="KW-1185">Reference proteome</keyword>
<feature type="compositionally biased region" description="Low complexity" evidence="1">
    <location>
        <begin position="1"/>
        <end position="15"/>
    </location>
</feature>
<reference evidence="2 3" key="1">
    <citation type="submission" date="2024-01" db="EMBL/GenBank/DDBJ databases">
        <title>Comparative genomics of Cryptococcus and Kwoniella reveals pathogenesis evolution and contrasting modes of karyotype evolution via chromosome fusion or intercentromeric recombination.</title>
        <authorList>
            <person name="Coelho M.A."/>
            <person name="David-Palma M."/>
            <person name="Shea T."/>
            <person name="Bowers K."/>
            <person name="McGinley-Smith S."/>
            <person name="Mohammad A.W."/>
            <person name="Gnirke A."/>
            <person name="Yurkov A.M."/>
            <person name="Nowrousian M."/>
            <person name="Sun S."/>
            <person name="Cuomo C.A."/>
            <person name="Heitman J."/>
        </authorList>
    </citation>
    <scope>NUCLEOTIDE SEQUENCE [LARGE SCALE GENOMIC DNA]</scope>
    <source>
        <strain evidence="2">CBS 11374</strain>
    </source>
</reference>
<feature type="region of interest" description="Disordered" evidence="1">
    <location>
        <begin position="65"/>
        <end position="102"/>
    </location>
</feature>
<dbReference type="GeneID" id="87958123"/>
<accession>A0ABZ1D4P5</accession>
<proteinExistence type="predicted"/>
<feature type="region of interest" description="Disordered" evidence="1">
    <location>
        <begin position="1"/>
        <end position="42"/>
    </location>
</feature>
<feature type="compositionally biased region" description="Basic and acidic residues" evidence="1">
    <location>
        <begin position="191"/>
        <end position="210"/>
    </location>
</feature>
<dbReference type="Proteomes" id="UP001329825">
    <property type="component" value="Chromosome 8"/>
</dbReference>
<gene>
    <name evidence="2" type="ORF">IL334_005993</name>
</gene>
<dbReference type="EMBL" id="CP141888">
    <property type="protein sequence ID" value="WRT69011.1"/>
    <property type="molecule type" value="Genomic_DNA"/>
</dbReference>
<sequence length="261" mass="28483">MSSNPPNYSTSSSPSPKHPDSTPPPSSANHRPASSPGDNGLKFQLNIQSLSLDCSIPPGSNIGIQLGIPGTTSTGNPPQTQSTCSNHVPSTSTSQAQNMSSNPANLDPLMWGIAQGYIQKLDSLEKSLSEERISNVKLKEEVERLNDRVNSLQGRKNYEDKIPRDNHHTEDHDGGGCHQDQKSSLNQRHPNIFDKEMDVPRTLSERESHTHTSSTSVPPLPPKPQHEIKPDDIDENESWDDPSGLGLDDDLAVLYGFTPKT</sequence>
<evidence type="ECO:0000313" key="3">
    <source>
        <dbReference type="Proteomes" id="UP001329825"/>
    </source>
</evidence>